<gene>
    <name evidence="1" type="ORF">SPARVUS_LOCUS4652384</name>
</gene>
<sequence>MRGPGESGYIAKCRVRGEQDIVNAGSGEADKHMKCGGPGESGYIVNAGSGR</sequence>
<dbReference type="EMBL" id="CATNWA010008946">
    <property type="protein sequence ID" value="CAI9557157.1"/>
    <property type="molecule type" value="Genomic_DNA"/>
</dbReference>
<evidence type="ECO:0000313" key="1">
    <source>
        <dbReference type="EMBL" id="CAI9557157.1"/>
    </source>
</evidence>
<comment type="caution">
    <text evidence="1">The sequence shown here is derived from an EMBL/GenBank/DDBJ whole genome shotgun (WGS) entry which is preliminary data.</text>
</comment>
<evidence type="ECO:0000313" key="2">
    <source>
        <dbReference type="Proteomes" id="UP001162483"/>
    </source>
</evidence>
<organism evidence="1 2">
    <name type="scientific">Staurois parvus</name>
    <dbReference type="NCBI Taxonomy" id="386267"/>
    <lineage>
        <taxon>Eukaryota</taxon>
        <taxon>Metazoa</taxon>
        <taxon>Chordata</taxon>
        <taxon>Craniata</taxon>
        <taxon>Vertebrata</taxon>
        <taxon>Euteleostomi</taxon>
        <taxon>Amphibia</taxon>
        <taxon>Batrachia</taxon>
        <taxon>Anura</taxon>
        <taxon>Neobatrachia</taxon>
        <taxon>Ranoidea</taxon>
        <taxon>Ranidae</taxon>
        <taxon>Staurois</taxon>
    </lineage>
</organism>
<proteinExistence type="predicted"/>
<reference evidence="1" key="1">
    <citation type="submission" date="2023-05" db="EMBL/GenBank/DDBJ databases">
        <authorList>
            <person name="Stuckert A."/>
        </authorList>
    </citation>
    <scope>NUCLEOTIDE SEQUENCE</scope>
</reference>
<keyword evidence="2" id="KW-1185">Reference proteome</keyword>
<name>A0ABN9CAQ7_9NEOB</name>
<dbReference type="Proteomes" id="UP001162483">
    <property type="component" value="Unassembled WGS sequence"/>
</dbReference>
<accession>A0ABN9CAQ7</accession>
<protein>
    <submittedName>
        <fullName evidence="1">Uncharacterized protein</fullName>
    </submittedName>
</protein>